<keyword evidence="3" id="KW-1185">Reference proteome</keyword>
<reference evidence="2 3" key="1">
    <citation type="submission" date="2024-04" db="EMBL/GenBank/DDBJ databases">
        <title>A novel species isolated from cricket.</title>
        <authorList>
            <person name="Wang H.-C."/>
        </authorList>
    </citation>
    <scope>NUCLEOTIDE SEQUENCE [LARGE SCALE GENOMIC DNA]</scope>
    <source>
        <strain evidence="2 3">WL0021</strain>
    </source>
</reference>
<evidence type="ECO:0000313" key="2">
    <source>
        <dbReference type="EMBL" id="MEN3930510.1"/>
    </source>
</evidence>
<keyword evidence="2" id="KW-0255">Endonuclease</keyword>
<keyword evidence="2" id="KW-0540">Nuclease</keyword>
<dbReference type="InterPro" id="IPR036691">
    <property type="entry name" value="Endo/exonu/phosph_ase_sf"/>
</dbReference>
<gene>
    <name evidence="2" type="ORF">WJT86_05455</name>
</gene>
<dbReference type="InterPro" id="IPR005135">
    <property type="entry name" value="Endo/exonuclease/phosphatase"/>
</dbReference>
<evidence type="ECO:0000259" key="1">
    <source>
        <dbReference type="Pfam" id="PF03372"/>
    </source>
</evidence>
<evidence type="ECO:0000313" key="3">
    <source>
        <dbReference type="Proteomes" id="UP001418637"/>
    </source>
</evidence>
<dbReference type="Proteomes" id="UP001418637">
    <property type="component" value="Unassembled WGS sequence"/>
</dbReference>
<name>A0ABV0BHS4_9HYPH</name>
<dbReference type="InterPro" id="IPR051916">
    <property type="entry name" value="GPI-anchor_lipid_remodeler"/>
</dbReference>
<comment type="caution">
    <text evidence="2">The sequence shown here is derived from an EMBL/GenBank/DDBJ whole genome shotgun (WGS) entry which is preliminary data.</text>
</comment>
<keyword evidence="2" id="KW-0378">Hydrolase</keyword>
<proteinExistence type="predicted"/>
<sequence length="254" mass="28378">MIKVLTYNVHRWVGLDRRTSPERAAAVIAASGARIVALQEVKAGKARMGWQNRAEAVARSLGMTLHFQPTARIFGEQLGLAIMTDLPSRRIKGERLPSVSVDGGISKRSALWIEVDYEGLKIQVINTHLSLRPNERLMQAQTLLGEEWLGHEKCANPVIFMGDFNASPNSRSYRLITESFGDAQLMSRSALARPTFHARMPLVRLDHIFLRGEMMRVTKARPVHSVLTRSASDHLPLLAHIAFNRSIKAGKREA</sequence>
<dbReference type="SUPFAM" id="SSF56219">
    <property type="entry name" value="DNase I-like"/>
    <property type="match status" value="1"/>
</dbReference>
<accession>A0ABV0BHS4</accession>
<dbReference type="RefSeq" id="WP_346336515.1">
    <property type="nucleotide sequence ID" value="NZ_JBBYXI010000002.1"/>
</dbReference>
<feature type="domain" description="Endonuclease/exonuclease/phosphatase" evidence="1">
    <location>
        <begin position="17"/>
        <end position="234"/>
    </location>
</feature>
<dbReference type="Pfam" id="PF03372">
    <property type="entry name" value="Exo_endo_phos"/>
    <property type="match status" value="1"/>
</dbReference>
<dbReference type="EMBL" id="JBBYXI010000002">
    <property type="protein sequence ID" value="MEN3930510.1"/>
    <property type="molecule type" value="Genomic_DNA"/>
</dbReference>
<dbReference type="GO" id="GO:0004519">
    <property type="term" value="F:endonuclease activity"/>
    <property type="evidence" value="ECO:0007669"/>
    <property type="project" value="UniProtKB-KW"/>
</dbReference>
<dbReference type="PANTHER" id="PTHR14859">
    <property type="entry name" value="CALCOFLUOR WHITE HYPERSENSITIVE PROTEIN PRECURSOR"/>
    <property type="match status" value="1"/>
</dbReference>
<protein>
    <submittedName>
        <fullName evidence="2">Endonuclease/exonuclease/phosphatase family protein</fullName>
    </submittedName>
</protein>
<dbReference type="Gene3D" id="3.60.10.10">
    <property type="entry name" value="Endonuclease/exonuclease/phosphatase"/>
    <property type="match status" value="1"/>
</dbReference>
<organism evidence="2 3">
    <name type="scientific">Hohaiivirga grylli</name>
    <dbReference type="NCBI Taxonomy" id="3133970"/>
    <lineage>
        <taxon>Bacteria</taxon>
        <taxon>Pseudomonadati</taxon>
        <taxon>Pseudomonadota</taxon>
        <taxon>Alphaproteobacteria</taxon>
        <taxon>Hyphomicrobiales</taxon>
        <taxon>Methylobacteriaceae</taxon>
        <taxon>Hohaiivirga</taxon>
    </lineage>
</organism>
<dbReference type="PANTHER" id="PTHR14859:SF1">
    <property type="entry name" value="PGAP2-INTERACTING PROTEIN"/>
    <property type="match status" value="1"/>
</dbReference>